<gene>
    <name evidence="1" type="ORF">HF086_011015</name>
</gene>
<dbReference type="AlphaFoldDB" id="A0A922MTL4"/>
<evidence type="ECO:0000313" key="2">
    <source>
        <dbReference type="Proteomes" id="UP000814243"/>
    </source>
</evidence>
<dbReference type="Proteomes" id="UP000814243">
    <property type="component" value="Unassembled WGS sequence"/>
</dbReference>
<dbReference type="EMBL" id="JACEFF010000182">
    <property type="protein sequence ID" value="KAH9642658.1"/>
    <property type="molecule type" value="Genomic_DNA"/>
</dbReference>
<proteinExistence type="predicted"/>
<name>A0A922MTL4_SPOEX</name>
<evidence type="ECO:0000313" key="1">
    <source>
        <dbReference type="EMBL" id="KAH9642658.1"/>
    </source>
</evidence>
<comment type="caution">
    <text evidence="1">The sequence shown here is derived from an EMBL/GenBank/DDBJ whole genome shotgun (WGS) entry which is preliminary data.</text>
</comment>
<sequence length="100" mass="11504">MGRELQWTCWNFDSMWKRNIAAITSVFNEHEVSLTEQQKLAKIMIDSYRDLGWDSSSSIIAVPGILRTMYTDPDLVADYMPVDIAIKSFIVASWIRGTKE</sequence>
<reference evidence="1" key="1">
    <citation type="journal article" date="2021" name="G3 (Bethesda)">
        <title>Genome and transcriptome analysis of the beet armyworm Spodoptera exigua reveals targets for pest control. .</title>
        <authorList>
            <person name="Simon S."/>
            <person name="Breeschoten T."/>
            <person name="Jansen H.J."/>
            <person name="Dirks R.P."/>
            <person name="Schranz M.E."/>
            <person name="Ros V.I.D."/>
        </authorList>
    </citation>
    <scope>NUCLEOTIDE SEQUENCE</scope>
    <source>
        <strain evidence="1">TB_SE_WUR_2020</strain>
    </source>
</reference>
<accession>A0A922MTL4</accession>
<protein>
    <submittedName>
        <fullName evidence="1">Uncharacterized protein</fullName>
    </submittedName>
</protein>
<organism evidence="1 2">
    <name type="scientific">Spodoptera exigua</name>
    <name type="common">Beet armyworm</name>
    <name type="synonym">Noctua fulgens</name>
    <dbReference type="NCBI Taxonomy" id="7107"/>
    <lineage>
        <taxon>Eukaryota</taxon>
        <taxon>Metazoa</taxon>
        <taxon>Ecdysozoa</taxon>
        <taxon>Arthropoda</taxon>
        <taxon>Hexapoda</taxon>
        <taxon>Insecta</taxon>
        <taxon>Pterygota</taxon>
        <taxon>Neoptera</taxon>
        <taxon>Endopterygota</taxon>
        <taxon>Lepidoptera</taxon>
        <taxon>Glossata</taxon>
        <taxon>Ditrysia</taxon>
        <taxon>Noctuoidea</taxon>
        <taxon>Noctuidae</taxon>
        <taxon>Amphipyrinae</taxon>
        <taxon>Spodoptera</taxon>
    </lineage>
</organism>